<dbReference type="Proteomes" id="UP001168877">
    <property type="component" value="Unassembled WGS sequence"/>
</dbReference>
<dbReference type="Gene3D" id="1.10.10.10">
    <property type="entry name" value="Winged helix-like DNA-binding domain superfamily/Winged helix DNA-binding domain"/>
    <property type="match status" value="1"/>
</dbReference>
<dbReference type="Pfam" id="PF25019">
    <property type="entry name" value="LRR_R13L1-DRL21"/>
    <property type="match status" value="1"/>
</dbReference>
<dbReference type="InterPro" id="IPR041118">
    <property type="entry name" value="Rx_N"/>
</dbReference>
<feature type="domain" description="R13L1/DRL21-like LRR repeat region" evidence="9">
    <location>
        <begin position="695"/>
        <end position="818"/>
    </location>
</feature>
<evidence type="ECO:0000256" key="5">
    <source>
        <dbReference type="ARBA" id="ARBA00022840"/>
    </source>
</evidence>
<feature type="domain" description="Disease resistance N-terminal" evidence="7">
    <location>
        <begin position="6"/>
        <end position="97"/>
    </location>
</feature>
<dbReference type="InterPro" id="IPR032675">
    <property type="entry name" value="LRR_dom_sf"/>
</dbReference>
<dbReference type="GO" id="GO:0043531">
    <property type="term" value="F:ADP binding"/>
    <property type="evidence" value="ECO:0007669"/>
    <property type="project" value="InterPro"/>
</dbReference>
<dbReference type="SUPFAM" id="SSF52540">
    <property type="entry name" value="P-loop containing nucleoside triphosphate hydrolases"/>
    <property type="match status" value="1"/>
</dbReference>
<dbReference type="Gene3D" id="1.20.5.4130">
    <property type="match status" value="1"/>
</dbReference>
<dbReference type="Gene3D" id="1.10.8.430">
    <property type="entry name" value="Helical domain of apoptotic protease-activating factors"/>
    <property type="match status" value="1"/>
</dbReference>
<evidence type="ECO:0000259" key="9">
    <source>
        <dbReference type="Pfam" id="PF25019"/>
    </source>
</evidence>
<dbReference type="Pfam" id="PF00931">
    <property type="entry name" value="NB-ARC"/>
    <property type="match status" value="1"/>
</dbReference>
<dbReference type="InterPro" id="IPR058922">
    <property type="entry name" value="WHD_DRP"/>
</dbReference>
<keyword evidence="1" id="KW-0433">Leucine-rich repeat</keyword>
<dbReference type="PANTHER" id="PTHR36766:SF51">
    <property type="entry name" value="DISEASE RESISTANCE RPP13-LIKE PROTEIN 1"/>
    <property type="match status" value="1"/>
</dbReference>
<evidence type="ECO:0000256" key="4">
    <source>
        <dbReference type="ARBA" id="ARBA00022821"/>
    </source>
</evidence>
<keyword evidence="11" id="KW-1185">Reference proteome</keyword>
<organism evidence="10 11">
    <name type="scientific">Acer saccharum</name>
    <name type="common">Sugar maple</name>
    <dbReference type="NCBI Taxonomy" id="4024"/>
    <lineage>
        <taxon>Eukaryota</taxon>
        <taxon>Viridiplantae</taxon>
        <taxon>Streptophyta</taxon>
        <taxon>Embryophyta</taxon>
        <taxon>Tracheophyta</taxon>
        <taxon>Spermatophyta</taxon>
        <taxon>Magnoliopsida</taxon>
        <taxon>eudicotyledons</taxon>
        <taxon>Gunneridae</taxon>
        <taxon>Pentapetalae</taxon>
        <taxon>rosids</taxon>
        <taxon>malvids</taxon>
        <taxon>Sapindales</taxon>
        <taxon>Sapindaceae</taxon>
        <taxon>Hippocastanoideae</taxon>
        <taxon>Acereae</taxon>
        <taxon>Acer</taxon>
    </lineage>
</organism>
<feature type="domain" description="Disease resistance protein winged helix" evidence="8">
    <location>
        <begin position="432"/>
        <end position="500"/>
    </location>
</feature>
<dbReference type="InterPro" id="IPR056789">
    <property type="entry name" value="LRR_R13L1-DRL21"/>
</dbReference>
<evidence type="ECO:0000313" key="10">
    <source>
        <dbReference type="EMBL" id="KAK0600944.1"/>
    </source>
</evidence>
<reference evidence="10" key="1">
    <citation type="journal article" date="2022" name="Plant J.">
        <title>Strategies of tolerance reflected in two North American maple genomes.</title>
        <authorList>
            <person name="McEvoy S.L."/>
            <person name="Sezen U.U."/>
            <person name="Trouern-Trend A."/>
            <person name="McMahon S.M."/>
            <person name="Schaberg P.G."/>
            <person name="Yang J."/>
            <person name="Wegrzyn J.L."/>
            <person name="Swenson N.G."/>
        </authorList>
    </citation>
    <scope>NUCLEOTIDE SEQUENCE</scope>
    <source>
        <strain evidence="10">NS2018</strain>
    </source>
</reference>
<comment type="caution">
    <text evidence="10">The sequence shown here is derived from an EMBL/GenBank/DDBJ whole genome shotgun (WGS) entry which is preliminary data.</text>
</comment>
<accession>A0AA39T4F7</accession>
<evidence type="ECO:0008006" key="12">
    <source>
        <dbReference type="Google" id="ProtNLM"/>
    </source>
</evidence>
<evidence type="ECO:0000256" key="3">
    <source>
        <dbReference type="ARBA" id="ARBA00022741"/>
    </source>
</evidence>
<keyword evidence="5" id="KW-0067">ATP-binding</keyword>
<feature type="domain" description="NB-ARC" evidence="6">
    <location>
        <begin position="182"/>
        <end position="350"/>
    </location>
</feature>
<gene>
    <name evidence="10" type="ORF">LWI29_019865</name>
</gene>
<evidence type="ECO:0000259" key="6">
    <source>
        <dbReference type="Pfam" id="PF00931"/>
    </source>
</evidence>
<reference evidence="10" key="2">
    <citation type="submission" date="2023-06" db="EMBL/GenBank/DDBJ databases">
        <authorList>
            <person name="Swenson N.G."/>
            <person name="Wegrzyn J.L."/>
            <person name="Mcevoy S.L."/>
        </authorList>
    </citation>
    <scope>NUCLEOTIDE SEQUENCE</scope>
    <source>
        <strain evidence="10">NS2018</strain>
        <tissue evidence="10">Leaf</tissue>
    </source>
</reference>
<keyword evidence="3" id="KW-0547">Nucleotide-binding</keyword>
<dbReference type="Gene3D" id="3.80.10.10">
    <property type="entry name" value="Ribonuclease Inhibitor"/>
    <property type="match status" value="6"/>
</dbReference>
<evidence type="ECO:0000259" key="8">
    <source>
        <dbReference type="Pfam" id="PF23559"/>
    </source>
</evidence>
<dbReference type="SUPFAM" id="SSF52058">
    <property type="entry name" value="L domain-like"/>
    <property type="match status" value="3"/>
</dbReference>
<keyword evidence="2" id="KW-0677">Repeat</keyword>
<dbReference type="GO" id="GO:0006952">
    <property type="term" value="P:defense response"/>
    <property type="evidence" value="ECO:0007669"/>
    <property type="project" value="UniProtKB-KW"/>
</dbReference>
<dbReference type="Pfam" id="PF23559">
    <property type="entry name" value="WHD_DRP"/>
    <property type="match status" value="1"/>
</dbReference>
<dbReference type="PRINTS" id="PR00364">
    <property type="entry name" value="DISEASERSIST"/>
</dbReference>
<evidence type="ECO:0000256" key="2">
    <source>
        <dbReference type="ARBA" id="ARBA00022737"/>
    </source>
</evidence>
<dbReference type="GO" id="GO:0005524">
    <property type="term" value="F:ATP binding"/>
    <property type="evidence" value="ECO:0007669"/>
    <property type="project" value="UniProtKB-KW"/>
</dbReference>
<dbReference type="InterPro" id="IPR042197">
    <property type="entry name" value="Apaf_helical"/>
</dbReference>
<dbReference type="EMBL" id="JAUESC010000003">
    <property type="protein sequence ID" value="KAK0600944.1"/>
    <property type="molecule type" value="Genomic_DNA"/>
</dbReference>
<evidence type="ECO:0000259" key="7">
    <source>
        <dbReference type="Pfam" id="PF18052"/>
    </source>
</evidence>
<dbReference type="InterPro" id="IPR002182">
    <property type="entry name" value="NB-ARC"/>
</dbReference>
<dbReference type="FunFam" id="1.10.10.10:FF:000322">
    <property type="entry name" value="Probable disease resistance protein At1g63360"/>
    <property type="match status" value="1"/>
</dbReference>
<proteinExistence type="predicted"/>
<evidence type="ECO:0000256" key="1">
    <source>
        <dbReference type="ARBA" id="ARBA00022614"/>
    </source>
</evidence>
<dbReference type="CDD" id="cd14798">
    <property type="entry name" value="RX-CC_like"/>
    <property type="match status" value="1"/>
</dbReference>
<dbReference type="GO" id="GO:0051707">
    <property type="term" value="P:response to other organism"/>
    <property type="evidence" value="ECO:0007669"/>
    <property type="project" value="UniProtKB-ARBA"/>
</dbReference>
<name>A0AA39T4F7_ACESA</name>
<protein>
    <recommendedName>
        <fullName evidence="12">Disease resistance RPP13-like protein 1</fullName>
    </recommendedName>
</protein>
<keyword evidence="4" id="KW-0611">Plant defense</keyword>
<dbReference type="InterPro" id="IPR027417">
    <property type="entry name" value="P-loop_NTPase"/>
</dbReference>
<evidence type="ECO:0000313" key="11">
    <source>
        <dbReference type="Proteomes" id="UP001168877"/>
    </source>
</evidence>
<sequence length="1408" mass="159893">MAELILSAVLPVLFDKLTSRELLNFATQEGVRSKLKKWEKTLKMIKALLNDAEQKQQENDAVKIWLDDLRDLAYDAEDILDEYATEALRRKLKIEEHQASSSRARKLIPACCIGCTPSDLWSDFSMRSKIDDVTRRLEELRQETDVLRLKEISGPGSTASSQRLPTSSLPTELDIYGRDEDKQKILNMVLRRESGDANFEVIPIVGMGGIGKTTLAREVYNDKEVEDFNPKAWVCVSDDFNVLNITKAILDTITSSSCDKKEFSAVQNQLKEELAGKRFLIVLDDVWSRSHESWESLKAPFMAGAPGSKIIVTTRSTEVALTMRPRERYDLKLLSSDDCWSIFVKHALSNRGTSANWNLDMIREKVVLKCKGLPLAAKTLGGLLYYKESEDEWVDILDSKIWDVEGSILPVLRLSYYHLPSHLKRCFAYCAILPKDFEFEEKELVLLWMAEGLIQQSSGNKQLEDLGGQYFHELLSRSLFQISRGNSSKFIMHDLVNDLALMVSGKLSFRLEDESDSNNQSTISEKTRYASYICHDYNAKRKFEVFNDAKNLRTHLSIPQLSYWVETCYISNRVVSNLLLRLKKLRVLSLRRFYIVQLPDSIGGLRLLRYLNLSGSRIRSLPESINTMCNLQTLLLRDCDKLLKWPCSMGNLIKLRHLDILGASSIKEMPVGIRKWECLRTLSNFIVGKDSKSSLKDLKHLKFVCGELHISKLENVIDFENILSDKKYLKVLSLEWGSWFDESRDGEVHKKVLDMLQPHQNVEKLTINCYGGTKFSSWVGDRSFSKMTVLELVDCKKCTSLPSIGLLGSLKSLTIKGMNGVKSIGSEFYGEHCSNPFRSLETLNFVNLEEWECWVPVKENESFPKLQELSIVNCPKLFERLPNNLSSLKKLVIRGCEQLVVSLSNIPMLCTLDLDKCKKIVCSSSAYSESLESMTLSNISNFGDWSMQEFKKVQSLKIVGCEGLIELWQNEIFLEKPFQGLHSPLISLRELYFENCNTLTTLLEGIKQKNAQVEELRIRTCNSLNFIFRGNLPQSLKKLRIEFCQKLQCLLDDNVDTCTSLSSSFLLPKENANTYTCHLEDLYINSCPALTCLLATDQISFTLARLQIRYCSKLTTLSSTGQLPVALKHLEIDNCSELTALLHKGLLPETLETLKIWNCRKLESIVEKFHNNKALCEIRTYGCSNLKSFPEGLHTLSSLHFLYIADCNDFAYFPKGGFPNSNFSLLIQGCKKLEALPSEIHTLSSLEIINCPNMSLPEEGLPTKLSSLGITSLKQYKALMQTGLHNFTSLTGLHIFGKPDGESLQEEDMAITLPRTLTSLSIGKFPKLKYLPFKDFEDLPCLDHLSISNCPDLTSLPSLPSSLLQLDISGCPLLKEACKRYKGKEWSKIADIPCVKIDRKFIYDPEEE</sequence>
<dbReference type="InterPro" id="IPR036388">
    <property type="entry name" value="WH-like_DNA-bd_sf"/>
</dbReference>
<dbReference type="Pfam" id="PF18052">
    <property type="entry name" value="Rx_N"/>
    <property type="match status" value="1"/>
</dbReference>
<dbReference type="InterPro" id="IPR038005">
    <property type="entry name" value="RX-like_CC"/>
</dbReference>
<dbReference type="FunFam" id="3.40.50.300:FF:001091">
    <property type="entry name" value="Probable disease resistance protein At1g61300"/>
    <property type="match status" value="1"/>
</dbReference>
<dbReference type="Gene3D" id="3.40.50.300">
    <property type="entry name" value="P-loop containing nucleotide triphosphate hydrolases"/>
    <property type="match status" value="1"/>
</dbReference>
<dbReference type="PANTHER" id="PTHR36766">
    <property type="entry name" value="PLANT BROAD-SPECTRUM MILDEW RESISTANCE PROTEIN RPW8"/>
    <property type="match status" value="1"/>
</dbReference>